<evidence type="ECO:0000313" key="1">
    <source>
        <dbReference type="EMBL" id="MBX46849.1"/>
    </source>
</evidence>
<reference evidence="1" key="1">
    <citation type="submission" date="2018-02" db="EMBL/GenBank/DDBJ databases">
        <title>Rhizophora mucronata_Transcriptome.</title>
        <authorList>
            <person name="Meera S.P."/>
            <person name="Sreeshan A."/>
            <person name="Augustine A."/>
        </authorList>
    </citation>
    <scope>NUCLEOTIDE SEQUENCE</scope>
    <source>
        <tissue evidence="1">Leaf</tissue>
    </source>
</reference>
<dbReference type="AlphaFoldDB" id="A0A2P2NWQ4"/>
<protein>
    <submittedName>
        <fullName evidence="1">Uncharacterized protein</fullName>
    </submittedName>
</protein>
<accession>A0A2P2NWQ4</accession>
<name>A0A2P2NWQ4_RHIMU</name>
<organism evidence="1">
    <name type="scientific">Rhizophora mucronata</name>
    <name type="common">Asiatic mangrove</name>
    <dbReference type="NCBI Taxonomy" id="61149"/>
    <lineage>
        <taxon>Eukaryota</taxon>
        <taxon>Viridiplantae</taxon>
        <taxon>Streptophyta</taxon>
        <taxon>Embryophyta</taxon>
        <taxon>Tracheophyta</taxon>
        <taxon>Spermatophyta</taxon>
        <taxon>Magnoliopsida</taxon>
        <taxon>eudicotyledons</taxon>
        <taxon>Gunneridae</taxon>
        <taxon>Pentapetalae</taxon>
        <taxon>rosids</taxon>
        <taxon>fabids</taxon>
        <taxon>Malpighiales</taxon>
        <taxon>Rhizophoraceae</taxon>
        <taxon>Rhizophora</taxon>
    </lineage>
</organism>
<sequence>MILNYKFQTRWLHINLYVIQKRKPICLNNIALFQMHIHSLFQKT</sequence>
<proteinExistence type="predicted"/>
<dbReference type="EMBL" id="GGEC01066365">
    <property type="protein sequence ID" value="MBX46849.1"/>
    <property type="molecule type" value="Transcribed_RNA"/>
</dbReference>